<dbReference type="AlphaFoldDB" id="E6PF14"/>
<dbReference type="PROSITE" id="PS51257">
    <property type="entry name" value="PROKAR_LIPOPROTEIN"/>
    <property type="match status" value="1"/>
</dbReference>
<dbReference type="EMBL" id="CABL01000005">
    <property type="protein sequence ID" value="CBH75050.1"/>
    <property type="molecule type" value="Genomic_DNA"/>
</dbReference>
<sequence length="390" mass="39283">MRNQVLFATLAALLLAGCGGGAAGTGSTLPGASSGGSGGSAPQSAQVQSEDSIASANAVGSPVKALNNVESSAGSPLATVGRGALAVTNGQCNSGVEYFVPDKNGDANSTERIVFYDQACTQIARDTVRKYTVIGTNAESVARSVTQYPQGNTTPSSVRSDNVTLSNATFGSNGFPIVADGFDRIESSTLNLTGVKSIESNAEYSIAAANAGVSSYCGDSAGFNATGISSLNETFGWAGGDLPGGTRTVNSDGSVTYSGTQSGTSYVGGIGALNIATGTQNTTCPITTPDFTLTGGTSKGSYSIPMTATYKAGLLENLSVTNAQLVDGDTLNVTTNTSQPPTSSNFISGVLTNSSGNQVSTFAVDAFGDGTLTVTQSGTQYVMNNWHVIK</sequence>
<accession>E6PF14</accession>
<evidence type="ECO:0000256" key="1">
    <source>
        <dbReference type="SAM" id="MobiDB-lite"/>
    </source>
</evidence>
<reference evidence="2" key="1">
    <citation type="submission" date="2009-10" db="EMBL/GenBank/DDBJ databases">
        <title>Diversity of trophic interactions inside an arsenic-rich microbial ecosystem.</title>
        <authorList>
            <person name="Bertin P.N."/>
            <person name="Heinrich-Salmeron A."/>
            <person name="Pelletier E."/>
            <person name="Goulhen-Chollet F."/>
            <person name="Arsene-Ploetze F."/>
            <person name="Gallien S."/>
            <person name="Calteau A."/>
            <person name="Vallenet D."/>
            <person name="Casiot C."/>
            <person name="Chane-Woon-Ming B."/>
            <person name="Giloteaux L."/>
            <person name="Barakat M."/>
            <person name="Bonnefoy V."/>
            <person name="Bruneel O."/>
            <person name="Chandler M."/>
            <person name="Cleiss J."/>
            <person name="Duran R."/>
            <person name="Elbaz-Poulichet F."/>
            <person name="Fonknechten N."/>
            <person name="Lauga B."/>
            <person name="Mornico D."/>
            <person name="Ortet P."/>
            <person name="Schaeffer C."/>
            <person name="Siguier P."/>
            <person name="Alexander Thil Smith A."/>
            <person name="Van Dorsselaer A."/>
            <person name="Weissenbach J."/>
            <person name="Medigue C."/>
            <person name="Le Paslier D."/>
        </authorList>
    </citation>
    <scope>NUCLEOTIDE SEQUENCE</scope>
</reference>
<organism evidence="2">
    <name type="scientific">mine drainage metagenome</name>
    <dbReference type="NCBI Taxonomy" id="410659"/>
    <lineage>
        <taxon>unclassified sequences</taxon>
        <taxon>metagenomes</taxon>
        <taxon>ecological metagenomes</taxon>
    </lineage>
</organism>
<evidence type="ECO:0000313" key="2">
    <source>
        <dbReference type="EMBL" id="CBH75050.1"/>
    </source>
</evidence>
<feature type="region of interest" description="Disordered" evidence="1">
    <location>
        <begin position="31"/>
        <end position="53"/>
    </location>
</feature>
<gene>
    <name evidence="2" type="ORF">CARN1_0226</name>
</gene>
<name>E6PF14_9ZZZZ</name>
<feature type="compositionally biased region" description="Polar residues" evidence="1">
    <location>
        <begin position="42"/>
        <end position="53"/>
    </location>
</feature>
<evidence type="ECO:0008006" key="3">
    <source>
        <dbReference type="Google" id="ProtNLM"/>
    </source>
</evidence>
<comment type="caution">
    <text evidence="2">The sequence shown here is derived from an EMBL/GenBank/DDBJ whole genome shotgun (WGS) entry which is preliminary data.</text>
</comment>
<proteinExistence type="predicted"/>
<protein>
    <recommendedName>
        <fullName evidence="3">Lipoprotein</fullName>
    </recommendedName>
</protein>